<protein>
    <submittedName>
        <fullName evidence="3">Uncharacterized protein</fullName>
    </submittedName>
</protein>
<dbReference type="AlphaFoldDB" id="A0A6J3MC96"/>
<reference evidence="3" key="3">
    <citation type="submission" date="2025-08" db="UniProtKB">
        <authorList>
            <consortium name="RefSeq"/>
        </authorList>
    </citation>
    <scope>IDENTIFICATION</scope>
    <source>
        <strain evidence="3">CBS 342.82</strain>
    </source>
</reference>
<feature type="transmembrane region" description="Helical" evidence="1">
    <location>
        <begin position="12"/>
        <end position="29"/>
    </location>
</feature>
<dbReference type="GeneID" id="54357085"/>
<dbReference type="RefSeq" id="XP_033462539.1">
    <property type="nucleotide sequence ID" value="XM_033599286.1"/>
</dbReference>
<evidence type="ECO:0000313" key="3">
    <source>
        <dbReference type="RefSeq" id="XP_033462539.1"/>
    </source>
</evidence>
<evidence type="ECO:0000313" key="2">
    <source>
        <dbReference type="Proteomes" id="UP000504637"/>
    </source>
</evidence>
<name>A0A6J3MC96_9PEZI</name>
<accession>A0A6J3MC96</accession>
<keyword evidence="1" id="KW-0812">Transmembrane</keyword>
<keyword evidence="1" id="KW-1133">Transmembrane helix</keyword>
<proteinExistence type="predicted"/>
<gene>
    <name evidence="3" type="ORF">K489DRAFT_159491</name>
</gene>
<reference evidence="3" key="1">
    <citation type="submission" date="2020-01" db="EMBL/GenBank/DDBJ databases">
        <authorList>
            <consortium name="DOE Joint Genome Institute"/>
            <person name="Haridas S."/>
            <person name="Albert R."/>
            <person name="Binder M."/>
            <person name="Bloem J."/>
            <person name="Labutti K."/>
            <person name="Salamov A."/>
            <person name="Andreopoulos B."/>
            <person name="Baker S.E."/>
            <person name="Barry K."/>
            <person name="Bills G."/>
            <person name="Bluhm B.H."/>
            <person name="Cannon C."/>
            <person name="Castanera R."/>
            <person name="Culley D.E."/>
            <person name="Daum C."/>
            <person name="Ezra D."/>
            <person name="Gonzalez J.B."/>
            <person name="Henrissat B."/>
            <person name="Kuo A."/>
            <person name="Liang C."/>
            <person name="Lipzen A."/>
            <person name="Lutzoni F."/>
            <person name="Magnuson J."/>
            <person name="Mondo S."/>
            <person name="Nolan M."/>
            <person name="Ohm R."/>
            <person name="Pangilinan J."/>
            <person name="Park H.-J."/>
            <person name="Ramirez L."/>
            <person name="Alfaro M."/>
            <person name="Sun H."/>
            <person name="Tritt A."/>
            <person name="Yoshinaga Y."/>
            <person name="Zwiers L.-H."/>
            <person name="Turgeon B.G."/>
            <person name="Goodwin S.B."/>
            <person name="Spatafora J.W."/>
            <person name="Crous P.W."/>
            <person name="Grigoriev I.V."/>
        </authorList>
    </citation>
    <scope>NUCLEOTIDE SEQUENCE</scope>
    <source>
        <strain evidence="3">CBS 342.82</strain>
    </source>
</reference>
<evidence type="ECO:0000256" key="1">
    <source>
        <dbReference type="SAM" id="Phobius"/>
    </source>
</evidence>
<sequence>MRLSISTHSRSPAVVIMSTASFLMLYTAYTQAKLPSATSFLEEPSPSHTLARKKSRRNHIAVPRLGTDLHGWGSAMGPFSAEHLHINHSRRGGRQWGFHAASHWPNGAIACWPPCRSSLAVAHVWFWIWCCTRNLVINRSLRTSIGQGCGIKLGDEDTCLPPSSDVTQSWYRASLPLKGHNRWDSRRV</sequence>
<reference evidence="3" key="2">
    <citation type="submission" date="2020-04" db="EMBL/GenBank/DDBJ databases">
        <authorList>
            <consortium name="NCBI Genome Project"/>
        </authorList>
    </citation>
    <scope>NUCLEOTIDE SEQUENCE</scope>
    <source>
        <strain evidence="3">CBS 342.82</strain>
    </source>
</reference>
<organism evidence="3">
    <name type="scientific">Dissoconium aciculare CBS 342.82</name>
    <dbReference type="NCBI Taxonomy" id="1314786"/>
    <lineage>
        <taxon>Eukaryota</taxon>
        <taxon>Fungi</taxon>
        <taxon>Dikarya</taxon>
        <taxon>Ascomycota</taxon>
        <taxon>Pezizomycotina</taxon>
        <taxon>Dothideomycetes</taxon>
        <taxon>Dothideomycetidae</taxon>
        <taxon>Mycosphaerellales</taxon>
        <taxon>Dissoconiaceae</taxon>
        <taxon>Dissoconium</taxon>
    </lineage>
</organism>
<dbReference type="Proteomes" id="UP000504637">
    <property type="component" value="Unplaced"/>
</dbReference>
<keyword evidence="1" id="KW-0472">Membrane</keyword>
<keyword evidence="2" id="KW-1185">Reference proteome</keyword>